<accession>A0A644YLT8</accession>
<feature type="domain" description="Nucleoside transporter/FeoB GTPase Gate" evidence="2">
    <location>
        <begin position="25"/>
        <end position="107"/>
    </location>
</feature>
<feature type="transmembrane region" description="Helical" evidence="1">
    <location>
        <begin position="272"/>
        <end position="297"/>
    </location>
</feature>
<feature type="transmembrane region" description="Helical" evidence="1">
    <location>
        <begin position="170"/>
        <end position="191"/>
    </location>
</feature>
<name>A0A644YLT8_9ZZZZ</name>
<feature type="transmembrane region" description="Helical" evidence="1">
    <location>
        <begin position="24"/>
        <end position="47"/>
    </location>
</feature>
<keyword evidence="1" id="KW-0472">Membrane</keyword>
<gene>
    <name evidence="3" type="ORF">SDC9_75372</name>
</gene>
<reference evidence="3" key="1">
    <citation type="submission" date="2019-08" db="EMBL/GenBank/DDBJ databases">
        <authorList>
            <person name="Kucharzyk K."/>
            <person name="Murdoch R.W."/>
            <person name="Higgins S."/>
            <person name="Loffler F."/>
        </authorList>
    </citation>
    <scope>NUCLEOTIDE SEQUENCE</scope>
</reference>
<feature type="transmembrane region" description="Helical" evidence="1">
    <location>
        <begin position="211"/>
        <end position="238"/>
    </location>
</feature>
<feature type="transmembrane region" description="Helical" evidence="1">
    <location>
        <begin position="127"/>
        <end position="150"/>
    </location>
</feature>
<evidence type="ECO:0000256" key="1">
    <source>
        <dbReference type="SAM" id="Phobius"/>
    </source>
</evidence>
<evidence type="ECO:0000313" key="3">
    <source>
        <dbReference type="EMBL" id="MPM28841.1"/>
    </source>
</evidence>
<dbReference type="InterPro" id="IPR011642">
    <property type="entry name" value="Gate_dom"/>
</dbReference>
<sequence>MEKTAKQRIIESVREVMPKTVKTCFWLIKITVGISILILFLRYFNILPWFSELISPVFNFVGLPGEAALSFVTGYFVNVYSAIAVMVTLDLDARSITILSVMVLCAHNMITETAVQKKTGSSATRIVIIRTLSALVLGFVLNLIMPGNVMQSASNAHVEQADLMQMVTTWFWSTLNVVLKMVVLIFSLSILQRLLSEFGVIRWISKFLRPLLLIFGLPAKTSFLWIVANILGLAYGAAIMMEETESGKISKEDADLLNHHIGISHSNLEDVLLLSSVGAMVVWMLLSRWAMSALLVWELRLEMFVRKKYVNLRIN</sequence>
<evidence type="ECO:0000259" key="2">
    <source>
        <dbReference type="Pfam" id="PF07670"/>
    </source>
</evidence>
<keyword evidence="1" id="KW-0812">Transmembrane</keyword>
<dbReference type="Pfam" id="PF07670">
    <property type="entry name" value="Gate"/>
    <property type="match status" value="1"/>
</dbReference>
<organism evidence="3">
    <name type="scientific">bioreactor metagenome</name>
    <dbReference type="NCBI Taxonomy" id="1076179"/>
    <lineage>
        <taxon>unclassified sequences</taxon>
        <taxon>metagenomes</taxon>
        <taxon>ecological metagenomes</taxon>
    </lineage>
</organism>
<comment type="caution">
    <text evidence="3">The sequence shown here is derived from an EMBL/GenBank/DDBJ whole genome shotgun (WGS) entry which is preliminary data.</text>
</comment>
<keyword evidence="1" id="KW-1133">Transmembrane helix</keyword>
<dbReference type="AlphaFoldDB" id="A0A644YLT8"/>
<proteinExistence type="predicted"/>
<feature type="transmembrane region" description="Helical" evidence="1">
    <location>
        <begin position="67"/>
        <end position="89"/>
    </location>
</feature>
<protein>
    <recommendedName>
        <fullName evidence="2">Nucleoside transporter/FeoB GTPase Gate domain-containing protein</fullName>
    </recommendedName>
</protein>
<dbReference type="EMBL" id="VSSQ01005360">
    <property type="protein sequence ID" value="MPM28841.1"/>
    <property type="molecule type" value="Genomic_DNA"/>
</dbReference>